<comment type="similarity">
    <text evidence="2">Belongs to the glycosyltransferase 47 family.</text>
</comment>
<proteinExistence type="inferred from homology"/>
<dbReference type="AlphaFoldDB" id="A0A5J9TAH1"/>
<accession>A0A5J9TAH1</accession>
<keyword evidence="6" id="KW-0472">Membrane</keyword>
<evidence type="ECO:0000256" key="5">
    <source>
        <dbReference type="ARBA" id="ARBA00023034"/>
    </source>
</evidence>
<sequence length="502" mass="56136">MEVTHYPKYTLYALLIIGSWFFTCLLHFRSFHLFGGSGGGGVDFVVLPFSLNSSFHASGIAAADDRRPSSSSCDGRYVYMVDLPSQFDFLKECVDGSPSFENRYSRCFHMSNAGIGPELNSSDDDAGGIVPATGWYNTNQYALEVIFHHRMRRYDCLTDDPAAATAVYVPYYPATDLHPHMCGFNSSVRNGPALAMLRWLSSRPAWAARGGRDHFMVASKTSWVFRAVGGDDLRCGNSLLEQPEARNMTALTYETNLWADAPPSDFAVPYPTYFHPSSAAQVAAWQARVRAAPRPWLYAFAGARRPNGTLAIRDRIFDACDAPRGRRRCGLLDCRAGCDSPRKVVALFASAHFCLQPPGDSYMRRSAVDALIAGCIPVFFRPASTFEKQYLWHEPDPSCGERRRPYYVLINQFDVVAGKVDIEETLGKYTDDEITAMREEVIKMIPRFLYKDPRVKFEGDMKDGFDIAMDALMARMKRIKNGEDMGWKTDNTDAAAVVDNAQ</sequence>
<keyword evidence="3" id="KW-0808">Transferase</keyword>
<dbReference type="InterPro" id="IPR040911">
    <property type="entry name" value="Exostosin_GT47"/>
</dbReference>
<evidence type="ECO:0000256" key="3">
    <source>
        <dbReference type="ARBA" id="ARBA00022676"/>
    </source>
</evidence>
<dbReference type="Gramene" id="TVU07948">
    <property type="protein sequence ID" value="TVU07948"/>
    <property type="gene ID" value="EJB05_41326"/>
</dbReference>
<protein>
    <recommendedName>
        <fullName evidence="7">Exostosin GT47 domain-containing protein</fullName>
    </recommendedName>
</protein>
<evidence type="ECO:0000259" key="7">
    <source>
        <dbReference type="Pfam" id="PF03016"/>
    </source>
</evidence>
<evidence type="ECO:0000256" key="1">
    <source>
        <dbReference type="ARBA" id="ARBA00004323"/>
    </source>
</evidence>
<organism evidence="8 9">
    <name type="scientific">Eragrostis curvula</name>
    <name type="common">weeping love grass</name>
    <dbReference type="NCBI Taxonomy" id="38414"/>
    <lineage>
        <taxon>Eukaryota</taxon>
        <taxon>Viridiplantae</taxon>
        <taxon>Streptophyta</taxon>
        <taxon>Embryophyta</taxon>
        <taxon>Tracheophyta</taxon>
        <taxon>Spermatophyta</taxon>
        <taxon>Magnoliopsida</taxon>
        <taxon>Liliopsida</taxon>
        <taxon>Poales</taxon>
        <taxon>Poaceae</taxon>
        <taxon>PACMAD clade</taxon>
        <taxon>Chloridoideae</taxon>
        <taxon>Eragrostideae</taxon>
        <taxon>Eragrostidinae</taxon>
        <taxon>Eragrostis</taxon>
    </lineage>
</organism>
<dbReference type="PANTHER" id="PTHR11062">
    <property type="entry name" value="EXOSTOSIN HEPARAN SULFATE GLYCOSYLTRANSFERASE -RELATED"/>
    <property type="match status" value="1"/>
</dbReference>
<keyword evidence="6" id="KW-0812">Transmembrane</keyword>
<dbReference type="OrthoDB" id="625927at2759"/>
<comment type="caution">
    <text evidence="8">The sequence shown here is derived from an EMBL/GenBank/DDBJ whole genome shotgun (WGS) entry which is preliminary data.</text>
</comment>
<reference evidence="8 9" key="1">
    <citation type="journal article" date="2019" name="Sci. Rep.">
        <title>A high-quality genome of Eragrostis curvula grass provides insights into Poaceae evolution and supports new strategies to enhance forage quality.</title>
        <authorList>
            <person name="Carballo J."/>
            <person name="Santos B.A.C.M."/>
            <person name="Zappacosta D."/>
            <person name="Garbus I."/>
            <person name="Selva J.P."/>
            <person name="Gallo C.A."/>
            <person name="Diaz A."/>
            <person name="Albertini E."/>
            <person name="Caccamo M."/>
            <person name="Echenique V."/>
        </authorList>
    </citation>
    <scope>NUCLEOTIDE SEQUENCE [LARGE SCALE GENOMIC DNA]</scope>
    <source>
        <strain evidence="9">cv. Victoria</strain>
        <tissue evidence="8">Leaf</tissue>
    </source>
</reference>
<dbReference type="EMBL" id="RWGY01000039">
    <property type="protein sequence ID" value="TVU07948.1"/>
    <property type="molecule type" value="Genomic_DNA"/>
</dbReference>
<keyword evidence="6" id="KW-1133">Transmembrane helix</keyword>
<gene>
    <name evidence="8" type="ORF">EJB05_41326</name>
</gene>
<name>A0A5J9TAH1_9POAL</name>
<dbReference type="GO" id="GO:0000139">
    <property type="term" value="C:Golgi membrane"/>
    <property type="evidence" value="ECO:0007669"/>
    <property type="project" value="UniProtKB-SubCell"/>
</dbReference>
<keyword evidence="4" id="KW-0735">Signal-anchor</keyword>
<feature type="domain" description="Exostosin GT47" evidence="7">
    <location>
        <begin position="73"/>
        <end position="403"/>
    </location>
</feature>
<comment type="subcellular location">
    <subcellularLocation>
        <location evidence="1">Golgi apparatus membrane</location>
        <topology evidence="1">Single-pass type II membrane protein</topology>
    </subcellularLocation>
</comment>
<dbReference type="InterPro" id="IPR004263">
    <property type="entry name" value="Exostosin"/>
</dbReference>
<evidence type="ECO:0000313" key="8">
    <source>
        <dbReference type="EMBL" id="TVU07948.1"/>
    </source>
</evidence>
<keyword evidence="3" id="KW-0328">Glycosyltransferase</keyword>
<dbReference type="Proteomes" id="UP000324897">
    <property type="component" value="Chromosome 3"/>
</dbReference>
<keyword evidence="5" id="KW-0333">Golgi apparatus</keyword>
<dbReference type="GO" id="GO:0016757">
    <property type="term" value="F:glycosyltransferase activity"/>
    <property type="evidence" value="ECO:0007669"/>
    <property type="project" value="UniProtKB-KW"/>
</dbReference>
<evidence type="ECO:0000256" key="6">
    <source>
        <dbReference type="SAM" id="Phobius"/>
    </source>
</evidence>
<dbReference type="PANTHER" id="PTHR11062:SF74">
    <property type="entry name" value="OS12G0224400 PROTEIN"/>
    <property type="match status" value="1"/>
</dbReference>
<evidence type="ECO:0000256" key="2">
    <source>
        <dbReference type="ARBA" id="ARBA00010271"/>
    </source>
</evidence>
<dbReference type="Pfam" id="PF03016">
    <property type="entry name" value="Exostosin_GT47"/>
    <property type="match status" value="1"/>
</dbReference>
<feature type="transmembrane region" description="Helical" evidence="6">
    <location>
        <begin position="9"/>
        <end position="28"/>
    </location>
</feature>
<evidence type="ECO:0000313" key="9">
    <source>
        <dbReference type="Proteomes" id="UP000324897"/>
    </source>
</evidence>
<keyword evidence="9" id="KW-1185">Reference proteome</keyword>
<evidence type="ECO:0000256" key="4">
    <source>
        <dbReference type="ARBA" id="ARBA00022968"/>
    </source>
</evidence>